<keyword evidence="2" id="KW-0472">Membrane</keyword>
<name>A0A8J6AJI8_GALPY</name>
<proteinExistence type="predicted"/>
<dbReference type="OrthoDB" id="9666428at2759"/>
<feature type="region of interest" description="Disordered" evidence="1">
    <location>
        <begin position="158"/>
        <end position="208"/>
    </location>
</feature>
<comment type="caution">
    <text evidence="3">The sequence shown here is derived from an EMBL/GenBank/DDBJ whole genome shotgun (WGS) entry which is preliminary data.</text>
</comment>
<evidence type="ECO:0000256" key="2">
    <source>
        <dbReference type="SAM" id="Phobius"/>
    </source>
</evidence>
<feature type="region of interest" description="Disordered" evidence="1">
    <location>
        <begin position="348"/>
        <end position="378"/>
    </location>
</feature>
<reference evidence="3" key="1">
    <citation type="journal article" date="2021" name="Evol. Appl.">
        <title>The genome of the Pyrenean desman and the effects of bottlenecks and inbreeding on the genomic landscape of an endangered species.</title>
        <authorList>
            <person name="Escoda L."/>
            <person name="Castresana J."/>
        </authorList>
    </citation>
    <scope>NUCLEOTIDE SEQUENCE</scope>
    <source>
        <strain evidence="3">IBE-C5619</strain>
    </source>
</reference>
<protein>
    <submittedName>
        <fullName evidence="3">Tetraspanin-32</fullName>
    </submittedName>
</protein>
<dbReference type="AlphaFoldDB" id="A0A8J6AJI8"/>
<evidence type="ECO:0000313" key="3">
    <source>
        <dbReference type="EMBL" id="KAG8522536.1"/>
    </source>
</evidence>
<evidence type="ECO:0000256" key="1">
    <source>
        <dbReference type="SAM" id="MobiDB-lite"/>
    </source>
</evidence>
<accession>A0A8J6AJI8</accession>
<keyword evidence="4" id="KW-1185">Reference proteome</keyword>
<dbReference type="Proteomes" id="UP000700334">
    <property type="component" value="Unassembled WGS sequence"/>
</dbReference>
<sequence>MGPRRRVRAAKCQMLVTSFFVLLLGLSVAAMAALTYFGAHFAVFGRVAWEKAPHKAAHRWAVYSGAVLAGLLTLGALLCAAASVREAGGLMAGGFLCFALGFCGLLQVAFWRHWAPTQLEDAALDAFDLLYEHAVSRSPAAPSRELLAIQDAVSGPPAPAASAVGTRPGACSAGPVLGRGPRHRPRAERPSRGRAGWPRVPSATQGHLDGRRCRAVVVGRAALPTSQGPLAESRRGVGRGVALGVGAACHLAPGPRCRHGLGTRLPLSLQFRCCGKSSPFGRLGGAENHLCPGPEAARQRRAGRRGMGQGLHCQGCLQGIRGVLGTHASIASALTGVGLAVTVPPAPPPAPPAPRAGPGAPLSARPPPLVHPSQLSPRPPRPQVYAMLLSSFLWFAIRAGHGLDRKGKYTPKSR</sequence>
<feature type="transmembrane region" description="Helical" evidence="2">
    <location>
        <begin position="60"/>
        <end position="82"/>
    </location>
</feature>
<evidence type="ECO:0000313" key="4">
    <source>
        <dbReference type="Proteomes" id="UP000700334"/>
    </source>
</evidence>
<gene>
    <name evidence="3" type="ORF">J0S82_014532</name>
</gene>
<dbReference type="EMBL" id="JAGFMF010011432">
    <property type="protein sequence ID" value="KAG8522536.1"/>
    <property type="molecule type" value="Genomic_DNA"/>
</dbReference>
<keyword evidence="2" id="KW-0812">Transmembrane</keyword>
<organism evidence="3 4">
    <name type="scientific">Galemys pyrenaicus</name>
    <name type="common">Iberian desman</name>
    <name type="synonym">Pyrenean desman</name>
    <dbReference type="NCBI Taxonomy" id="202257"/>
    <lineage>
        <taxon>Eukaryota</taxon>
        <taxon>Metazoa</taxon>
        <taxon>Chordata</taxon>
        <taxon>Craniata</taxon>
        <taxon>Vertebrata</taxon>
        <taxon>Euteleostomi</taxon>
        <taxon>Mammalia</taxon>
        <taxon>Eutheria</taxon>
        <taxon>Laurasiatheria</taxon>
        <taxon>Eulipotyphla</taxon>
        <taxon>Talpidae</taxon>
        <taxon>Galemys</taxon>
    </lineage>
</organism>
<feature type="transmembrane region" description="Helical" evidence="2">
    <location>
        <begin position="89"/>
        <end position="111"/>
    </location>
</feature>
<keyword evidence="2" id="KW-1133">Transmembrane helix</keyword>